<organism evidence="1 2">
    <name type="scientific">Naegleria fowleri</name>
    <name type="common">Brain eating amoeba</name>
    <dbReference type="NCBI Taxonomy" id="5763"/>
    <lineage>
        <taxon>Eukaryota</taxon>
        <taxon>Discoba</taxon>
        <taxon>Heterolobosea</taxon>
        <taxon>Tetramitia</taxon>
        <taxon>Eutetramitia</taxon>
        <taxon>Vahlkampfiidae</taxon>
        <taxon>Naegleria</taxon>
    </lineage>
</organism>
<keyword evidence="2" id="KW-1185">Reference proteome</keyword>
<sequence>MSLRHFNVASSSNFPLLLRLLYTPSGLLQRLHFVRAFKLLKLYELEKNSKTTSSSYVLYNDFPTSQSTLFSHSQNLVFSQVNTLLNEWKQIDISHQTSLENLAEILKRNQQERVYSQLEVDACYFKEAHKNSEDDFETTEKLNHPLLNSSKVASIFNEVSSEARSQLEALQMMEMDRLSKLSMQVQNQLGWCPILWKDSQQYHLYIKGRCKRGQVIGIFPGMVYSENNLKKTKEKFNQIISHRSDFGSEWDSTNTVRNRFLEENMQPYLPKSTNNQLFINGNLECELFFNTMYNHDDVFENLSLSFNNHQNQQRHSRKEGFQAKLHQILSEDENNRDQYGHYIGTRFIHPFSLVHKAYRGKLSNVVAFPFLVPPHLHPTLLSYIPNKMFDFKKSITSGTSLIQSVVYIAERDLHDEAVVVEPLLNVDA</sequence>
<dbReference type="Proteomes" id="UP000444721">
    <property type="component" value="Unassembled WGS sequence"/>
</dbReference>
<dbReference type="OrthoDB" id="442460at2759"/>
<protein>
    <submittedName>
        <fullName evidence="1">Uncharacterized protein</fullName>
    </submittedName>
</protein>
<dbReference type="VEuPathDB" id="AmoebaDB:FDP41_011797"/>
<accession>A0A6A5C2L3</accession>
<reference evidence="1 2" key="1">
    <citation type="journal article" date="2019" name="Sci. Rep.">
        <title>Nanopore sequencing improves the draft genome of the human pathogenic amoeba Naegleria fowleri.</title>
        <authorList>
            <person name="Liechti N."/>
            <person name="Schurch N."/>
            <person name="Bruggmann R."/>
            <person name="Wittwer M."/>
        </authorList>
    </citation>
    <scope>NUCLEOTIDE SEQUENCE [LARGE SCALE GENOMIC DNA]</scope>
    <source>
        <strain evidence="1 2">ATCC 30894</strain>
    </source>
</reference>
<comment type="caution">
    <text evidence="1">The sequence shown here is derived from an EMBL/GenBank/DDBJ whole genome shotgun (WGS) entry which is preliminary data.</text>
</comment>
<evidence type="ECO:0000313" key="2">
    <source>
        <dbReference type="Proteomes" id="UP000444721"/>
    </source>
</evidence>
<evidence type="ECO:0000313" key="1">
    <source>
        <dbReference type="EMBL" id="KAF0981936.1"/>
    </source>
</evidence>
<name>A0A6A5C2L3_NAEFO</name>
<dbReference type="GeneID" id="68119012"/>
<dbReference type="OMA" id="NSEREYS"/>
<dbReference type="RefSeq" id="XP_044566649.1">
    <property type="nucleotide sequence ID" value="XM_044702245.1"/>
</dbReference>
<gene>
    <name evidence="1" type="ORF">FDP41_011797</name>
</gene>
<dbReference type="AlphaFoldDB" id="A0A6A5C2L3"/>
<dbReference type="VEuPathDB" id="AmoebaDB:NF0049500"/>
<dbReference type="EMBL" id="VFQX01000012">
    <property type="protein sequence ID" value="KAF0981936.1"/>
    <property type="molecule type" value="Genomic_DNA"/>
</dbReference>
<proteinExistence type="predicted"/>
<dbReference type="VEuPathDB" id="AmoebaDB:NfTy_021760"/>